<evidence type="ECO:0000256" key="2">
    <source>
        <dbReference type="ARBA" id="ARBA00012400"/>
    </source>
</evidence>
<sequence length="197" mass="21724">MNELFPIYVKLHQIQTLLVGAGNVGLEKLEAILANSPLTNLHIVATNVSSKVYELVSGKENIKISERAFSDSDINDVDLIILATNNAALNAHIRQLATTRHILLNVADKPALCDFYLGSVVSKGNLKIGISTNGKSPTMAKRIKEFLNDLLPEEIDETLELMGQLRDNLTGDFQEKVRVLNAHTKDVLNKKSYDSTN</sequence>
<proteinExistence type="predicted"/>
<evidence type="ECO:0000256" key="5">
    <source>
        <dbReference type="ARBA" id="ARBA00023244"/>
    </source>
</evidence>
<dbReference type="SUPFAM" id="SSF75615">
    <property type="entry name" value="Siroheme synthase middle domains-like"/>
    <property type="match status" value="1"/>
</dbReference>
<evidence type="ECO:0000256" key="6">
    <source>
        <dbReference type="ARBA" id="ARBA00047561"/>
    </source>
</evidence>
<accession>A0A2S9J2U9</accession>
<comment type="catalytic activity">
    <reaction evidence="6">
        <text>precorrin-2 + NAD(+) = sirohydrochlorin + NADH + 2 H(+)</text>
        <dbReference type="Rhea" id="RHEA:15613"/>
        <dbReference type="ChEBI" id="CHEBI:15378"/>
        <dbReference type="ChEBI" id="CHEBI:57540"/>
        <dbReference type="ChEBI" id="CHEBI:57945"/>
        <dbReference type="ChEBI" id="CHEBI:58351"/>
        <dbReference type="ChEBI" id="CHEBI:58827"/>
        <dbReference type="EC" id="1.3.1.76"/>
    </reaction>
</comment>
<keyword evidence="9" id="KW-1185">Reference proteome</keyword>
<dbReference type="PANTHER" id="PTHR35330:SF1">
    <property type="entry name" value="SIROHEME BIOSYNTHESIS PROTEIN MET8"/>
    <property type="match status" value="1"/>
</dbReference>
<dbReference type="InterPro" id="IPR006367">
    <property type="entry name" value="Sirohaem_synthase_N"/>
</dbReference>
<dbReference type="Pfam" id="PF13241">
    <property type="entry name" value="NAD_binding_7"/>
    <property type="match status" value="1"/>
</dbReference>
<dbReference type="SUPFAM" id="SSF51735">
    <property type="entry name" value="NAD(P)-binding Rossmann-fold domains"/>
    <property type="match status" value="1"/>
</dbReference>
<dbReference type="Pfam" id="PF14824">
    <property type="entry name" value="Sirohm_synth_M"/>
    <property type="match status" value="1"/>
</dbReference>
<dbReference type="InterPro" id="IPR036291">
    <property type="entry name" value="NAD(P)-bd_dom_sf"/>
</dbReference>
<dbReference type="GO" id="GO:0004325">
    <property type="term" value="F:ferrochelatase activity"/>
    <property type="evidence" value="ECO:0007669"/>
    <property type="project" value="InterPro"/>
</dbReference>
<name>A0A2S9J2U9_9SPHI</name>
<evidence type="ECO:0000256" key="1">
    <source>
        <dbReference type="ARBA" id="ARBA00005010"/>
    </source>
</evidence>
<feature type="domain" description="Siroheme synthase central" evidence="7">
    <location>
        <begin position="124"/>
        <end position="148"/>
    </location>
</feature>
<dbReference type="NCBIfam" id="TIGR01470">
    <property type="entry name" value="cysG_Nterm"/>
    <property type="match status" value="1"/>
</dbReference>
<dbReference type="AlphaFoldDB" id="A0A2S9J2U9"/>
<dbReference type="RefSeq" id="WP_105717187.1">
    <property type="nucleotide sequence ID" value="NZ_PVBQ01000008.1"/>
</dbReference>
<evidence type="ECO:0000259" key="7">
    <source>
        <dbReference type="Pfam" id="PF14824"/>
    </source>
</evidence>
<gene>
    <name evidence="8" type="ORF">C5745_11655</name>
</gene>
<dbReference type="GO" id="GO:0019354">
    <property type="term" value="P:siroheme biosynthetic process"/>
    <property type="evidence" value="ECO:0007669"/>
    <property type="project" value="UniProtKB-UniPathway"/>
</dbReference>
<dbReference type="OrthoDB" id="45564at2"/>
<dbReference type="Gene3D" id="3.40.50.720">
    <property type="entry name" value="NAD(P)-binding Rossmann-like Domain"/>
    <property type="match status" value="1"/>
</dbReference>
<comment type="caution">
    <text evidence="8">The sequence shown here is derived from an EMBL/GenBank/DDBJ whole genome shotgun (WGS) entry which is preliminary data.</text>
</comment>
<evidence type="ECO:0000256" key="3">
    <source>
        <dbReference type="ARBA" id="ARBA00023002"/>
    </source>
</evidence>
<evidence type="ECO:0000256" key="4">
    <source>
        <dbReference type="ARBA" id="ARBA00023027"/>
    </source>
</evidence>
<keyword evidence="5" id="KW-0627">Porphyrin biosynthesis</keyword>
<dbReference type="Gene3D" id="1.10.8.610">
    <property type="entry name" value="SirC, precorrin-2 dehydrogenase, C-terminal helical domain-like"/>
    <property type="match status" value="1"/>
</dbReference>
<dbReference type="GO" id="GO:0043115">
    <property type="term" value="F:precorrin-2 dehydrogenase activity"/>
    <property type="evidence" value="ECO:0007669"/>
    <property type="project" value="UniProtKB-EC"/>
</dbReference>
<dbReference type="Proteomes" id="UP000239711">
    <property type="component" value="Unassembled WGS sequence"/>
</dbReference>
<organism evidence="8 9">
    <name type="scientific">Sphingobacterium haloxyli</name>
    <dbReference type="NCBI Taxonomy" id="2100533"/>
    <lineage>
        <taxon>Bacteria</taxon>
        <taxon>Pseudomonadati</taxon>
        <taxon>Bacteroidota</taxon>
        <taxon>Sphingobacteriia</taxon>
        <taxon>Sphingobacteriales</taxon>
        <taxon>Sphingobacteriaceae</taxon>
        <taxon>Sphingobacterium</taxon>
    </lineage>
</organism>
<dbReference type="EC" id="1.3.1.76" evidence="2"/>
<dbReference type="EMBL" id="PVBQ01000008">
    <property type="protein sequence ID" value="PRD47070.1"/>
    <property type="molecule type" value="Genomic_DNA"/>
</dbReference>
<dbReference type="InterPro" id="IPR042518">
    <property type="entry name" value="SirC_C"/>
</dbReference>
<comment type="pathway">
    <text evidence="1">Porphyrin-containing compound metabolism; siroheme biosynthesis; sirohydrochlorin from precorrin-2: step 1/1.</text>
</comment>
<dbReference type="InterPro" id="IPR028161">
    <property type="entry name" value="Met8-like"/>
</dbReference>
<keyword evidence="3" id="KW-0560">Oxidoreductase</keyword>
<evidence type="ECO:0000313" key="9">
    <source>
        <dbReference type="Proteomes" id="UP000239711"/>
    </source>
</evidence>
<evidence type="ECO:0000313" key="8">
    <source>
        <dbReference type="EMBL" id="PRD47070.1"/>
    </source>
</evidence>
<keyword evidence="4" id="KW-0520">NAD</keyword>
<dbReference type="UniPathway" id="UPA00262">
    <property type="reaction ID" value="UER00222"/>
</dbReference>
<dbReference type="InterPro" id="IPR028281">
    <property type="entry name" value="Sirohaem_synthase_central"/>
</dbReference>
<protein>
    <recommendedName>
        <fullName evidence="2">precorrin-2 dehydrogenase</fullName>
        <ecNumber evidence="2">1.3.1.76</ecNumber>
    </recommendedName>
</protein>
<dbReference type="PANTHER" id="PTHR35330">
    <property type="entry name" value="SIROHEME BIOSYNTHESIS PROTEIN MET8"/>
    <property type="match status" value="1"/>
</dbReference>
<reference evidence="8 9" key="1">
    <citation type="submission" date="2018-02" db="EMBL/GenBank/DDBJ databases">
        <title>The draft genome of Sphingobacterium sp. 5JN-11.</title>
        <authorList>
            <person name="Liu L."/>
            <person name="Li L."/>
            <person name="Liang L."/>
            <person name="Zhang X."/>
            <person name="Wang T."/>
        </authorList>
    </citation>
    <scope>NUCLEOTIDE SEQUENCE [LARGE SCALE GENOMIC DNA]</scope>
    <source>
        <strain evidence="8 9">5JN-11</strain>
    </source>
</reference>